<dbReference type="Proteomes" id="UP000422572">
    <property type="component" value="Chromosome"/>
</dbReference>
<sequence>MFVLELTYTGPLERVDKLLADHVAWLDGHYASGLFLASGRKEPRDGGIILADGEDRARIEEVTATDPFVTAGVCAYRVTEFIATRTAPELARYRRPLPAAPH</sequence>
<dbReference type="PANTHER" id="PTHR37828">
    <property type="entry name" value="GSR2449 PROTEIN"/>
    <property type="match status" value="1"/>
</dbReference>
<proteinExistence type="inferred from homology"/>
<comment type="similarity">
    <text evidence="1">Belongs to the YciI family.</text>
</comment>
<dbReference type="RefSeq" id="WP_156691426.1">
    <property type="nucleotide sequence ID" value="NZ_CP034279.1"/>
</dbReference>
<evidence type="ECO:0000259" key="2">
    <source>
        <dbReference type="Pfam" id="PF03795"/>
    </source>
</evidence>
<evidence type="ECO:0000313" key="4">
    <source>
        <dbReference type="Proteomes" id="UP000422572"/>
    </source>
</evidence>
<protein>
    <recommendedName>
        <fullName evidence="2">YCII-related domain-containing protein</fullName>
    </recommendedName>
</protein>
<dbReference type="OrthoDB" id="9814407at2"/>
<evidence type="ECO:0000313" key="3">
    <source>
        <dbReference type="EMBL" id="QGV77608.1"/>
    </source>
</evidence>
<dbReference type="AlphaFoldDB" id="A0A6I6FJB6"/>
<keyword evidence="4" id="KW-1185">Reference proteome</keyword>
<reference evidence="3 4" key="1">
    <citation type="submission" date="2018-12" db="EMBL/GenBank/DDBJ databases">
        <title>Complete genome sequence of Streptomyces ficellus NRRL8067, the producer of ficellomycin, feldamycin and nojirimycin.</title>
        <authorList>
            <person name="Zhang H."/>
            <person name="Yue R."/>
            <person name="Liu Y."/>
            <person name="Li M."/>
            <person name="Mu H."/>
            <person name="Zhang J."/>
        </authorList>
    </citation>
    <scope>NUCLEOTIDE SEQUENCE [LARGE SCALE GENOMIC DNA]</scope>
    <source>
        <strain evidence="3 4">NRRL 8067</strain>
    </source>
</reference>
<gene>
    <name evidence="3" type="ORF">EIZ62_04605</name>
</gene>
<accession>A0A6I6FJB6</accession>
<name>A0A6I6FJB6_9ACTN</name>
<dbReference type="InterPro" id="IPR011008">
    <property type="entry name" value="Dimeric_a/b-barrel"/>
</dbReference>
<evidence type="ECO:0000256" key="1">
    <source>
        <dbReference type="ARBA" id="ARBA00007689"/>
    </source>
</evidence>
<dbReference type="EMBL" id="CP034279">
    <property type="protein sequence ID" value="QGV77608.1"/>
    <property type="molecule type" value="Genomic_DNA"/>
</dbReference>
<dbReference type="SUPFAM" id="SSF54909">
    <property type="entry name" value="Dimeric alpha+beta barrel"/>
    <property type="match status" value="1"/>
</dbReference>
<feature type="domain" description="YCII-related" evidence="2">
    <location>
        <begin position="1"/>
        <end position="81"/>
    </location>
</feature>
<organism evidence="3 4">
    <name type="scientific">Streptomyces ficellus</name>
    <dbReference type="NCBI Taxonomy" id="1977088"/>
    <lineage>
        <taxon>Bacteria</taxon>
        <taxon>Bacillati</taxon>
        <taxon>Actinomycetota</taxon>
        <taxon>Actinomycetes</taxon>
        <taxon>Kitasatosporales</taxon>
        <taxon>Streptomycetaceae</taxon>
        <taxon>Streptomyces</taxon>
    </lineage>
</organism>
<dbReference type="Gene3D" id="3.30.70.1060">
    <property type="entry name" value="Dimeric alpha+beta barrel"/>
    <property type="match status" value="1"/>
</dbReference>
<dbReference type="InterPro" id="IPR005545">
    <property type="entry name" value="YCII"/>
</dbReference>
<dbReference type="KEGG" id="sfic:EIZ62_04605"/>
<dbReference type="Pfam" id="PF03795">
    <property type="entry name" value="YCII"/>
    <property type="match status" value="1"/>
</dbReference>
<dbReference type="PANTHER" id="PTHR37828:SF1">
    <property type="entry name" value="YCII-RELATED DOMAIN-CONTAINING PROTEIN"/>
    <property type="match status" value="1"/>
</dbReference>